<organism evidence="2 3">
    <name type="scientific">Rhizophagus irregularis</name>
    <dbReference type="NCBI Taxonomy" id="588596"/>
    <lineage>
        <taxon>Eukaryota</taxon>
        <taxon>Fungi</taxon>
        <taxon>Fungi incertae sedis</taxon>
        <taxon>Mucoromycota</taxon>
        <taxon>Glomeromycotina</taxon>
        <taxon>Glomeromycetes</taxon>
        <taxon>Glomerales</taxon>
        <taxon>Glomeraceae</taxon>
        <taxon>Rhizophagus</taxon>
    </lineage>
</organism>
<feature type="transmembrane region" description="Helical" evidence="1">
    <location>
        <begin position="39"/>
        <end position="59"/>
    </location>
</feature>
<evidence type="ECO:0000313" key="2">
    <source>
        <dbReference type="EMBL" id="PKK61758.1"/>
    </source>
</evidence>
<dbReference type="Proteomes" id="UP000233469">
    <property type="component" value="Unassembled WGS sequence"/>
</dbReference>
<evidence type="ECO:0000313" key="3">
    <source>
        <dbReference type="Proteomes" id="UP000233469"/>
    </source>
</evidence>
<comment type="caution">
    <text evidence="2">The sequence shown here is derived from an EMBL/GenBank/DDBJ whole genome shotgun (WGS) entry which is preliminary data.</text>
</comment>
<accession>A0A2N1MJE6</accession>
<feature type="transmembrane region" description="Helical" evidence="1">
    <location>
        <begin position="71"/>
        <end position="90"/>
    </location>
</feature>
<protein>
    <submittedName>
        <fullName evidence="2">Uncharacterized protein</fullName>
    </submittedName>
</protein>
<keyword evidence="1" id="KW-0812">Transmembrane</keyword>
<reference evidence="2 3" key="1">
    <citation type="submission" date="2016-04" db="EMBL/GenBank/DDBJ databases">
        <title>Genome analyses suggest a sexual origin of heterokaryosis in a supposedly ancient asexual fungus.</title>
        <authorList>
            <person name="Ropars J."/>
            <person name="Sedzielewska K."/>
            <person name="Noel J."/>
            <person name="Charron P."/>
            <person name="Farinelli L."/>
            <person name="Marton T."/>
            <person name="Kruger M."/>
            <person name="Pelin A."/>
            <person name="Brachmann A."/>
            <person name="Corradi N."/>
        </authorList>
    </citation>
    <scope>NUCLEOTIDE SEQUENCE [LARGE SCALE GENOMIC DNA]</scope>
    <source>
        <strain evidence="2 3">C2</strain>
    </source>
</reference>
<evidence type="ECO:0000256" key="1">
    <source>
        <dbReference type="SAM" id="Phobius"/>
    </source>
</evidence>
<keyword evidence="1" id="KW-0472">Membrane</keyword>
<dbReference type="AlphaFoldDB" id="A0A2N1MJE6"/>
<name>A0A2N1MJE6_9GLOM</name>
<proteinExistence type="predicted"/>
<reference evidence="2 3" key="2">
    <citation type="submission" date="2017-10" db="EMBL/GenBank/DDBJ databases">
        <title>Extensive intraspecific genome diversity in a model arbuscular mycorrhizal fungus.</title>
        <authorList>
            <person name="Chen E.C.H."/>
            <person name="Morin E."/>
            <person name="Baudet D."/>
            <person name="Noel J."/>
            <person name="Ndikumana S."/>
            <person name="Charron P."/>
            <person name="St-Onge C."/>
            <person name="Giorgi J."/>
            <person name="Grigoriev I.V."/>
            <person name="Roux C."/>
            <person name="Martin F.M."/>
            <person name="Corradi N."/>
        </authorList>
    </citation>
    <scope>NUCLEOTIDE SEQUENCE [LARGE SCALE GENOMIC DNA]</scope>
    <source>
        <strain evidence="2 3">C2</strain>
    </source>
</reference>
<sequence length="123" mass="13793">MQLKDSFGKISAVLAFIIDTSFLDSVGISALHFGLVSMLSLWIGISAFHFGLVSAPFTLDWYWQDPSCIGVVLHFGSGISCDLWILGINWHQLGPLDKYQLGPLKTCVKFRKVTLTFQNFNFF</sequence>
<keyword evidence="1" id="KW-1133">Transmembrane helix</keyword>
<dbReference type="EMBL" id="LLXL01002116">
    <property type="protein sequence ID" value="PKK61758.1"/>
    <property type="molecule type" value="Genomic_DNA"/>
</dbReference>
<gene>
    <name evidence="2" type="ORF">RhiirC2_791327</name>
</gene>